<reference evidence="2" key="1">
    <citation type="submission" date="2011-07" db="EMBL/GenBank/DDBJ databases">
        <authorList>
            <consortium name="Caenorhabditis brenneri Sequencing and Analysis Consortium"/>
            <person name="Wilson R.K."/>
        </authorList>
    </citation>
    <scope>NUCLEOTIDE SEQUENCE [LARGE SCALE GENOMIC DNA]</scope>
    <source>
        <strain evidence="2">PB2801</strain>
    </source>
</reference>
<dbReference type="OrthoDB" id="5870771at2759"/>
<dbReference type="HOGENOM" id="CLU_021119_0_0_1"/>
<dbReference type="GO" id="GO:0004748">
    <property type="term" value="F:ribonucleoside-diphosphate reductase activity, thioredoxin disulfide as acceptor"/>
    <property type="evidence" value="ECO:0007669"/>
    <property type="project" value="TreeGrafter"/>
</dbReference>
<dbReference type="AlphaFoldDB" id="G0PAB5"/>
<dbReference type="PANTHER" id="PTHR23409">
    <property type="entry name" value="RIBONUCLEOSIDE-DIPHOSPHATE REDUCTASE SMALL CHAIN"/>
    <property type="match status" value="1"/>
</dbReference>
<dbReference type="EMBL" id="GL380175">
    <property type="protein sequence ID" value="EGT49086.1"/>
    <property type="molecule type" value="Genomic_DNA"/>
</dbReference>
<sequence>MLSRIDPKSQDFITEELDFSTLPATQCGIINSRYTYIPLKNQLSENGPWELTLTNNNRSYLNPKKTYVVFSFEITDQDGNHVEQGGTIENPLLYAPINNIAHSIIKSYTMHINGQMVFHNSTNYAYQSYLESTLMYGAEAKNSTLTAAGYFHEPKVGDINSSGFKARSNMVKKKGLVQVACNISIDLMNQPKVLINACNVKLTLYPNKSDFLIEGYNLGGTQLKLHIRDVYAIVNEFDLADGLANELELALQEHKNIQYPLISPQVRSFYIEANRLDAPANTVFTSKMPRRIFVGLVSADSYNGTYNTSPFNFQHFNLTDIHIDYCGQSVPARPFNLDFKSGKYIEPFIQLQESLGHARTNFTDNSISKEMFCDGGYTIFGFELSPIAQDHNLFELVRQTNVSVRLNFGEKTPPGGLYAIIYGEFDNLMNLSDLRVPFVPTVA</sequence>
<dbReference type="eggNOG" id="ENOG502R501">
    <property type="taxonomic scope" value="Eukaryota"/>
</dbReference>
<dbReference type="STRING" id="135651.G0PAB5"/>
<accession>G0PAB5</accession>
<organism evidence="2">
    <name type="scientific">Caenorhabditis brenneri</name>
    <name type="common">Nematode worm</name>
    <dbReference type="NCBI Taxonomy" id="135651"/>
    <lineage>
        <taxon>Eukaryota</taxon>
        <taxon>Metazoa</taxon>
        <taxon>Ecdysozoa</taxon>
        <taxon>Nematoda</taxon>
        <taxon>Chromadorea</taxon>
        <taxon>Rhabditida</taxon>
        <taxon>Rhabditina</taxon>
        <taxon>Rhabditomorpha</taxon>
        <taxon>Rhabditoidea</taxon>
        <taxon>Rhabditidae</taxon>
        <taxon>Peloderinae</taxon>
        <taxon>Caenorhabditis</taxon>
    </lineage>
</organism>
<evidence type="ECO:0000313" key="1">
    <source>
        <dbReference type="EMBL" id="EGT49086.1"/>
    </source>
</evidence>
<evidence type="ECO:0000313" key="2">
    <source>
        <dbReference type="Proteomes" id="UP000008068"/>
    </source>
</evidence>
<dbReference type="PANTHER" id="PTHR23409:SF21">
    <property type="entry name" value="CAPSID PROTEIN"/>
    <property type="match status" value="1"/>
</dbReference>
<proteinExistence type="predicted"/>
<dbReference type="InParanoid" id="G0PAB5"/>
<keyword evidence="2" id="KW-1185">Reference proteome</keyword>
<dbReference type="GO" id="GO:0009263">
    <property type="term" value="P:deoxyribonucleotide biosynthetic process"/>
    <property type="evidence" value="ECO:0007669"/>
    <property type="project" value="InterPro"/>
</dbReference>
<dbReference type="GO" id="GO:0005829">
    <property type="term" value="C:cytosol"/>
    <property type="evidence" value="ECO:0007669"/>
    <property type="project" value="TreeGrafter"/>
</dbReference>
<dbReference type="InterPro" id="IPR000358">
    <property type="entry name" value="RNR_small_fam"/>
</dbReference>
<protein>
    <submittedName>
        <fullName evidence="1">Uncharacterized protein</fullName>
    </submittedName>
</protein>
<dbReference type="Proteomes" id="UP000008068">
    <property type="component" value="Unassembled WGS sequence"/>
</dbReference>
<gene>
    <name evidence="1" type="ORF">CAEBREN_32342</name>
</gene>
<name>G0PAB5_CAEBE</name>